<dbReference type="EMBL" id="CP000822">
    <property type="protein sequence ID" value="ABV16176.1"/>
    <property type="molecule type" value="Genomic_DNA"/>
</dbReference>
<evidence type="ECO:0000313" key="2">
    <source>
        <dbReference type="Proteomes" id="UP000008148"/>
    </source>
</evidence>
<proteinExistence type="predicted"/>
<name>A8ARR3_CITK8</name>
<organism evidence="1 2">
    <name type="scientific">Citrobacter koseri (strain ATCC BAA-895 / CDC 4225-83 / SGSC4696)</name>
    <dbReference type="NCBI Taxonomy" id="290338"/>
    <lineage>
        <taxon>Bacteria</taxon>
        <taxon>Pseudomonadati</taxon>
        <taxon>Pseudomonadota</taxon>
        <taxon>Gammaproteobacteria</taxon>
        <taxon>Enterobacterales</taxon>
        <taxon>Enterobacteriaceae</taxon>
        <taxon>Citrobacter</taxon>
    </lineage>
</organism>
<dbReference type="KEGG" id="cko:CKO_05133"/>
<accession>A8ARR3</accession>
<keyword evidence="2" id="KW-1185">Reference proteome</keyword>
<dbReference type="STRING" id="290338.CKO_05133"/>
<evidence type="ECO:0000313" key="1">
    <source>
        <dbReference type="EMBL" id="ABV16176.1"/>
    </source>
</evidence>
<dbReference type="HOGENOM" id="CLU_3059952_0_0_6"/>
<protein>
    <submittedName>
        <fullName evidence="1">Uncharacterized protein</fullName>
    </submittedName>
</protein>
<dbReference type="AlphaFoldDB" id="A8ARR3"/>
<gene>
    <name evidence="1" type="ordered locus">CKO_05133</name>
</gene>
<reference evidence="1 2" key="1">
    <citation type="submission" date="2007-08" db="EMBL/GenBank/DDBJ databases">
        <authorList>
            <consortium name="The Citrobacter koseri Genome Sequencing Project"/>
            <person name="McClelland M."/>
            <person name="Sanderson E.K."/>
            <person name="Porwollik S."/>
            <person name="Spieth J."/>
            <person name="Clifton W.S."/>
            <person name="Latreille P."/>
            <person name="Courtney L."/>
            <person name="Wang C."/>
            <person name="Pepin K."/>
            <person name="Bhonagiri V."/>
            <person name="Nash W."/>
            <person name="Johnson M."/>
            <person name="Thiruvilangam P."/>
            <person name="Wilson R."/>
        </authorList>
    </citation>
    <scope>NUCLEOTIDE SEQUENCE [LARGE SCALE GENOMIC DNA]</scope>
    <source>
        <strain evidence="2">ATCC BAA-895 / CDC 4225-83 / SGSC4696</strain>
    </source>
</reference>
<sequence>MPGGATLTGPTNSKRHPAKLIRVRAKAVPGFVSREGRREVWRGAAPRQIRDQL</sequence>
<dbReference type="Proteomes" id="UP000008148">
    <property type="component" value="Chromosome"/>
</dbReference>